<organism evidence="1 2">
    <name type="scientific">Pleuronectes platessa</name>
    <name type="common">European plaice</name>
    <dbReference type="NCBI Taxonomy" id="8262"/>
    <lineage>
        <taxon>Eukaryota</taxon>
        <taxon>Metazoa</taxon>
        <taxon>Chordata</taxon>
        <taxon>Craniata</taxon>
        <taxon>Vertebrata</taxon>
        <taxon>Euteleostomi</taxon>
        <taxon>Actinopterygii</taxon>
        <taxon>Neopterygii</taxon>
        <taxon>Teleostei</taxon>
        <taxon>Neoteleostei</taxon>
        <taxon>Acanthomorphata</taxon>
        <taxon>Carangaria</taxon>
        <taxon>Pleuronectiformes</taxon>
        <taxon>Pleuronectoidei</taxon>
        <taxon>Pleuronectidae</taxon>
        <taxon>Pleuronectes</taxon>
    </lineage>
</organism>
<proteinExistence type="predicted"/>
<keyword evidence="2" id="KW-1185">Reference proteome</keyword>
<accession>A0A9N7Y877</accession>
<gene>
    <name evidence="1" type="ORF">PLEPLA_LOCUS4118</name>
</gene>
<dbReference type="Proteomes" id="UP001153269">
    <property type="component" value="Unassembled WGS sequence"/>
</dbReference>
<evidence type="ECO:0000313" key="2">
    <source>
        <dbReference type="Proteomes" id="UP001153269"/>
    </source>
</evidence>
<name>A0A9N7Y877_PLEPL</name>
<comment type="caution">
    <text evidence="1">The sequence shown here is derived from an EMBL/GenBank/DDBJ whole genome shotgun (WGS) entry which is preliminary data.</text>
</comment>
<dbReference type="EMBL" id="CADEAL010000202">
    <property type="protein sequence ID" value="CAB1416327.1"/>
    <property type="molecule type" value="Genomic_DNA"/>
</dbReference>
<sequence length="101" mass="10763">MDFILKARTGTALNKFSLTEQSTERISRFIAANGAAVVPAAEGDSCHHPPRLPAWWCGPSLSQEVLKLIQLIWLVPPGASATICLTQALQPPQGGFAPGLE</sequence>
<protein>
    <submittedName>
        <fullName evidence="1">Uncharacterized protein</fullName>
    </submittedName>
</protein>
<reference evidence="1" key="1">
    <citation type="submission" date="2020-03" db="EMBL/GenBank/DDBJ databases">
        <authorList>
            <person name="Weist P."/>
        </authorList>
    </citation>
    <scope>NUCLEOTIDE SEQUENCE</scope>
</reference>
<dbReference type="AlphaFoldDB" id="A0A9N7Y877"/>
<evidence type="ECO:0000313" key="1">
    <source>
        <dbReference type="EMBL" id="CAB1416327.1"/>
    </source>
</evidence>